<dbReference type="Gene3D" id="3.10.450.50">
    <property type="match status" value="1"/>
</dbReference>
<keyword evidence="3" id="KW-1185">Reference proteome</keyword>
<dbReference type="RefSeq" id="WP_119743877.1">
    <property type="nucleotide sequence ID" value="NZ_QVRA01000002.1"/>
</dbReference>
<dbReference type="PANTHER" id="PTHR41252:SF1">
    <property type="entry name" value="BLR2505 PROTEIN"/>
    <property type="match status" value="1"/>
</dbReference>
<accession>A0A418YX23</accession>
<proteinExistence type="predicted"/>
<dbReference type="EMBL" id="QVRA01000002">
    <property type="protein sequence ID" value="RJG57163.1"/>
    <property type="molecule type" value="Genomic_DNA"/>
</dbReference>
<name>A0A418YX23_9SPHN</name>
<evidence type="ECO:0000259" key="1">
    <source>
        <dbReference type="Pfam" id="PF12680"/>
    </source>
</evidence>
<sequence length="139" mass="15539">MDSHRYTAIRAMVETIYALTGAGRWDEAEAMMTDDFRILEADSLPYAGEYLGKGALRDLYTKVFAFWEDASLETSDITVSEDHAIVMLTVHATSRHNGQRLAMPLCEVFHLRGDKFSGITPYYFDTASIARATGTLMAD</sequence>
<organism evidence="2 3">
    <name type="scientific">Sphingobium terrigena</name>
    <dbReference type="NCBI Taxonomy" id="2304063"/>
    <lineage>
        <taxon>Bacteria</taxon>
        <taxon>Pseudomonadati</taxon>
        <taxon>Pseudomonadota</taxon>
        <taxon>Alphaproteobacteria</taxon>
        <taxon>Sphingomonadales</taxon>
        <taxon>Sphingomonadaceae</taxon>
        <taxon>Sphingobium</taxon>
    </lineage>
</organism>
<dbReference type="PANTHER" id="PTHR41252">
    <property type="entry name" value="BLR2505 PROTEIN"/>
    <property type="match status" value="1"/>
</dbReference>
<evidence type="ECO:0000313" key="3">
    <source>
        <dbReference type="Proteomes" id="UP000283469"/>
    </source>
</evidence>
<protein>
    <submittedName>
        <fullName evidence="2">Nuclear transport factor 2 family protein</fullName>
    </submittedName>
</protein>
<dbReference type="InterPro" id="IPR032710">
    <property type="entry name" value="NTF2-like_dom_sf"/>
</dbReference>
<comment type="caution">
    <text evidence="2">The sequence shown here is derived from an EMBL/GenBank/DDBJ whole genome shotgun (WGS) entry which is preliminary data.</text>
</comment>
<dbReference type="Pfam" id="PF12680">
    <property type="entry name" value="SnoaL_2"/>
    <property type="match status" value="1"/>
</dbReference>
<gene>
    <name evidence="2" type="ORF">D0Z70_02800</name>
</gene>
<evidence type="ECO:0000313" key="2">
    <source>
        <dbReference type="EMBL" id="RJG57163.1"/>
    </source>
</evidence>
<dbReference type="Proteomes" id="UP000283469">
    <property type="component" value="Unassembled WGS sequence"/>
</dbReference>
<dbReference type="InterPro" id="IPR037401">
    <property type="entry name" value="SnoaL-like"/>
</dbReference>
<dbReference type="AlphaFoldDB" id="A0A418YX23"/>
<dbReference type="SUPFAM" id="SSF54427">
    <property type="entry name" value="NTF2-like"/>
    <property type="match status" value="1"/>
</dbReference>
<feature type="domain" description="SnoaL-like" evidence="1">
    <location>
        <begin position="13"/>
        <end position="116"/>
    </location>
</feature>
<reference evidence="2 3" key="1">
    <citation type="submission" date="2018-08" db="EMBL/GenBank/DDBJ databases">
        <title>Sphingobium sp. EO9.</title>
        <authorList>
            <person name="Park Y."/>
            <person name="Kim K.H."/>
            <person name="Jeon C.O."/>
        </authorList>
    </citation>
    <scope>NUCLEOTIDE SEQUENCE [LARGE SCALE GENOMIC DNA]</scope>
    <source>
        <strain evidence="2 3">EO9</strain>
    </source>
</reference>
<dbReference type="OrthoDB" id="582171at2"/>